<accession>A0A1H1XXX4</accession>
<dbReference type="PANTHER" id="PTHR44154:SF1">
    <property type="entry name" value="QUINONE OXIDOREDUCTASE"/>
    <property type="match status" value="1"/>
</dbReference>
<dbReference type="InterPro" id="IPR020843">
    <property type="entry name" value="ER"/>
</dbReference>
<keyword evidence="2" id="KW-0862">Zinc</keyword>
<dbReference type="STRING" id="487184.SAMN05216421_2990"/>
<keyword evidence="1" id="KW-0521">NADP</keyword>
<dbReference type="SUPFAM" id="SSF50129">
    <property type="entry name" value="GroES-like"/>
    <property type="match status" value="1"/>
</dbReference>
<feature type="domain" description="Enoyl reductase (ER)" evidence="3">
    <location>
        <begin position="13"/>
        <end position="333"/>
    </location>
</feature>
<dbReference type="Gene3D" id="3.40.50.720">
    <property type="entry name" value="NAD(P)-binding Rossmann-like Domain"/>
    <property type="match status" value="1"/>
</dbReference>
<name>A0A1H1XXX4_9GAMM</name>
<proteinExistence type="inferred from homology"/>
<reference evidence="5" key="1">
    <citation type="submission" date="2016-10" db="EMBL/GenBank/DDBJ databases">
        <authorList>
            <person name="Varghese N."/>
            <person name="Submissions S."/>
        </authorList>
    </citation>
    <scope>NUCLEOTIDE SEQUENCE [LARGE SCALE GENOMIC DNA]</scope>
    <source>
        <strain evidence="5">NRRL B-51270</strain>
    </source>
</reference>
<dbReference type="Pfam" id="PF13602">
    <property type="entry name" value="ADH_zinc_N_2"/>
    <property type="match status" value="1"/>
</dbReference>
<evidence type="ECO:0000313" key="5">
    <source>
        <dbReference type="Proteomes" id="UP000243207"/>
    </source>
</evidence>
<dbReference type="OrthoDB" id="9785812at2"/>
<comment type="similarity">
    <text evidence="2">Belongs to the zinc-containing alcohol dehydrogenase family. Quinone oxidoreductase subfamily.</text>
</comment>
<organism evidence="4 5">
    <name type="scientific">Halopseudomonas xinjiangensis</name>
    <dbReference type="NCBI Taxonomy" id="487184"/>
    <lineage>
        <taxon>Bacteria</taxon>
        <taxon>Pseudomonadati</taxon>
        <taxon>Pseudomonadota</taxon>
        <taxon>Gammaproteobacteria</taxon>
        <taxon>Pseudomonadales</taxon>
        <taxon>Pseudomonadaceae</taxon>
        <taxon>Halopseudomonas</taxon>
    </lineage>
</organism>
<dbReference type="CDD" id="cd08252">
    <property type="entry name" value="AL_MDR"/>
    <property type="match status" value="1"/>
</dbReference>
<evidence type="ECO:0000313" key="4">
    <source>
        <dbReference type="EMBL" id="SDT14127.1"/>
    </source>
</evidence>
<dbReference type="SMART" id="SM00829">
    <property type="entry name" value="PKS_ER"/>
    <property type="match status" value="1"/>
</dbReference>
<dbReference type="GO" id="GO:0016491">
    <property type="term" value="F:oxidoreductase activity"/>
    <property type="evidence" value="ECO:0007669"/>
    <property type="project" value="UniProtKB-KW"/>
</dbReference>
<evidence type="ECO:0000259" key="3">
    <source>
        <dbReference type="SMART" id="SM00829"/>
    </source>
</evidence>
<dbReference type="GO" id="GO:0008270">
    <property type="term" value="F:zinc ion binding"/>
    <property type="evidence" value="ECO:0007669"/>
    <property type="project" value="InterPro"/>
</dbReference>
<dbReference type="Pfam" id="PF08240">
    <property type="entry name" value="ADH_N"/>
    <property type="match status" value="1"/>
</dbReference>
<dbReference type="AlphaFoldDB" id="A0A1H1XXX4"/>
<dbReference type="NCBIfam" id="TIGR02817">
    <property type="entry name" value="adh_fam_1"/>
    <property type="match status" value="1"/>
</dbReference>
<dbReference type="InterPro" id="IPR036291">
    <property type="entry name" value="NAD(P)-bd_dom_sf"/>
</dbReference>
<dbReference type="PANTHER" id="PTHR44154">
    <property type="entry name" value="QUINONE OXIDOREDUCTASE"/>
    <property type="match status" value="1"/>
</dbReference>
<dbReference type="EMBL" id="LT629736">
    <property type="protein sequence ID" value="SDT14127.1"/>
    <property type="molecule type" value="Genomic_DNA"/>
</dbReference>
<dbReference type="RefSeq" id="WP_093396366.1">
    <property type="nucleotide sequence ID" value="NZ_LT629736.1"/>
</dbReference>
<dbReference type="InterPro" id="IPR014182">
    <property type="entry name" value="ADH_Zn_typ-1"/>
</dbReference>
<dbReference type="Gene3D" id="3.90.180.10">
    <property type="entry name" value="Medium-chain alcohol dehydrogenases, catalytic domain"/>
    <property type="match status" value="1"/>
</dbReference>
<evidence type="ECO:0000256" key="1">
    <source>
        <dbReference type="ARBA" id="ARBA00022857"/>
    </source>
</evidence>
<dbReference type="InterPro" id="IPR013154">
    <property type="entry name" value="ADH-like_N"/>
</dbReference>
<keyword evidence="2" id="KW-0560">Oxidoreductase</keyword>
<keyword evidence="2" id="KW-0479">Metal-binding</keyword>
<protein>
    <recommendedName>
        <fullName evidence="2">Zinc-type alcohol dehydrogenase-like protein</fullName>
    </recommendedName>
</protein>
<dbReference type="SUPFAM" id="SSF51735">
    <property type="entry name" value="NAD(P)-binding Rossmann-fold domains"/>
    <property type="match status" value="1"/>
</dbReference>
<dbReference type="InterPro" id="IPR011032">
    <property type="entry name" value="GroES-like_sf"/>
</dbReference>
<sequence length="336" mass="36249">MKAIGYTQHGDSSRDDALVELDLPRPQPGPHDLLVRVAAVSVNPVDTKIRRTRPASPDEPQVLGWDAVGTVVETGDAVEGFAAGDRVFYAGAVNRQGSNAEFQLVDARIVGHAPVSISDAEAAALPLTAITAWELLFDRFGVTEGSGKGRSLLVIGAAGGVGSMLVQLAHRLTDLTVIGTAARPESAEWARQLGADHIIDHSQPMLAQLKQLGLESVDMIASLTHTQDYYDQYIECLTPQGKLGLIDDFDSLDVIKLKPKSLSLHWEFMFARSLHQTADMAAQGKLLERVSQLIDTGTLRTTLGEHFGTINAANLLKAHRLLESHKARGKIVLEGF</sequence>
<keyword evidence="5" id="KW-1185">Reference proteome</keyword>
<gene>
    <name evidence="4" type="ORF">SAMN05216421_2990</name>
</gene>
<evidence type="ECO:0000256" key="2">
    <source>
        <dbReference type="RuleBase" id="RU364000"/>
    </source>
</evidence>
<dbReference type="InterPro" id="IPR051603">
    <property type="entry name" value="Zinc-ADH_QOR/CCCR"/>
</dbReference>
<dbReference type="Proteomes" id="UP000243207">
    <property type="component" value="Chromosome I"/>
</dbReference>